<dbReference type="Pfam" id="PF00702">
    <property type="entry name" value="Hydrolase"/>
    <property type="match status" value="1"/>
</dbReference>
<accession>A0A840VKE1</accession>
<dbReference type="SFLD" id="SFLDG01129">
    <property type="entry name" value="C1.5:_HAD__Beta-PGM__Phosphata"/>
    <property type="match status" value="1"/>
</dbReference>
<comment type="subunit">
    <text evidence="4">Monomer.</text>
</comment>
<dbReference type="Gene3D" id="3.40.50.1000">
    <property type="entry name" value="HAD superfamily/HAD-like"/>
    <property type="match status" value="1"/>
</dbReference>
<dbReference type="GO" id="GO:0043716">
    <property type="term" value="F:2-hydroxy-3-keto-5-methylthiopentenyl-1-phosphate phosphatase activity"/>
    <property type="evidence" value="ECO:0007669"/>
    <property type="project" value="UniProtKB-UniRule"/>
</dbReference>
<dbReference type="GO" id="GO:0043874">
    <property type="term" value="F:acireductone synthase activity"/>
    <property type="evidence" value="ECO:0007669"/>
    <property type="project" value="UniProtKB-EC"/>
</dbReference>
<evidence type="ECO:0000313" key="6">
    <source>
        <dbReference type="Proteomes" id="UP000553706"/>
    </source>
</evidence>
<evidence type="ECO:0000256" key="3">
    <source>
        <dbReference type="ARBA" id="ARBA00023167"/>
    </source>
</evidence>
<comment type="pathway">
    <text evidence="4">Amino-acid biosynthesis; L-methionine biosynthesis via salvage pathway; L-methionine from S-methyl-5-thio-alpha-D-ribose 1-phosphate: step 4/6.</text>
</comment>
<sequence length="218" mass="23863">MKPAAILTDIEGTTTPISFVQRVLFPYARTRMAEFVASGHPALADVPEPKLETLLGWMDRDEKITALKAIQGVIWEEGYKSGALIAELYGDIPPALRRWVRAGLRLFVYSSGSVPAQKLLFGHTPAGDLTGLFQAYFDTRVGAKREAASYASIARGVNVPPEEMLFLSDMEAELDAAKASGLQTCQLVRDEDGTIPTKRHETAKDFNDVARKFGLPHG</sequence>
<comment type="catalytic activity">
    <reaction evidence="4">
        <text>5-methylsulfanyl-2,3-dioxopentyl phosphate + H2O = 1,2-dihydroxy-5-(methylsulfanyl)pent-1-en-3-one + phosphate</text>
        <dbReference type="Rhea" id="RHEA:21700"/>
        <dbReference type="ChEBI" id="CHEBI:15377"/>
        <dbReference type="ChEBI" id="CHEBI:43474"/>
        <dbReference type="ChEBI" id="CHEBI:49252"/>
        <dbReference type="ChEBI" id="CHEBI:58828"/>
        <dbReference type="EC" id="3.1.3.77"/>
    </reaction>
</comment>
<dbReference type="InterPro" id="IPR023214">
    <property type="entry name" value="HAD_sf"/>
</dbReference>
<comment type="similarity">
    <text evidence="4">Belongs to the HAD-like hydrolase superfamily. MasA/MtnC family.</text>
</comment>
<keyword evidence="1 4" id="KW-0028">Amino-acid biosynthesis</keyword>
<comment type="cofactor">
    <cofactor evidence="4">
        <name>Mg(2+)</name>
        <dbReference type="ChEBI" id="CHEBI:18420"/>
    </cofactor>
    <text evidence="4">Binds 1 Mg(2+) ion per subunit.</text>
</comment>
<protein>
    <recommendedName>
        <fullName evidence="4">Enolase-phosphatase E1</fullName>
        <ecNumber evidence="4">3.1.3.77</ecNumber>
    </recommendedName>
    <alternativeName>
        <fullName evidence="4">2,3-diketo-5-methylthio-1-phosphopentane phosphatase</fullName>
    </alternativeName>
</protein>
<dbReference type="AlphaFoldDB" id="A0A840VKE1"/>
<evidence type="ECO:0000256" key="4">
    <source>
        <dbReference type="HAMAP-Rule" id="MF_01681"/>
    </source>
</evidence>
<dbReference type="GO" id="GO:0019509">
    <property type="term" value="P:L-methionine salvage from methylthioadenosine"/>
    <property type="evidence" value="ECO:0007669"/>
    <property type="project" value="UniProtKB-UniRule"/>
</dbReference>
<dbReference type="SFLD" id="SFLDS00003">
    <property type="entry name" value="Haloacid_Dehalogenase"/>
    <property type="match status" value="1"/>
</dbReference>
<dbReference type="GO" id="GO:0000287">
    <property type="term" value="F:magnesium ion binding"/>
    <property type="evidence" value="ECO:0007669"/>
    <property type="project" value="UniProtKB-UniRule"/>
</dbReference>
<organism evidence="5 6">
    <name type="scientific">Acidocella aromatica</name>
    <dbReference type="NCBI Taxonomy" id="1303579"/>
    <lineage>
        <taxon>Bacteria</taxon>
        <taxon>Pseudomonadati</taxon>
        <taxon>Pseudomonadota</taxon>
        <taxon>Alphaproteobacteria</taxon>
        <taxon>Acetobacterales</taxon>
        <taxon>Acidocellaceae</taxon>
        <taxon>Acidocella</taxon>
    </lineage>
</organism>
<dbReference type="GO" id="GO:0043715">
    <property type="term" value="F:2,3-diketo-5-methylthiopentyl-1-phosphate enolase activity"/>
    <property type="evidence" value="ECO:0007669"/>
    <property type="project" value="UniProtKB-UniRule"/>
</dbReference>
<keyword evidence="4" id="KW-0460">Magnesium</keyword>
<dbReference type="HAMAP" id="MF_01681">
    <property type="entry name" value="Salvage_MtnC"/>
    <property type="match status" value="1"/>
</dbReference>
<keyword evidence="2 4" id="KW-0378">Hydrolase</keyword>
<dbReference type="InterPro" id="IPR023943">
    <property type="entry name" value="Enolase-ppase_E1"/>
</dbReference>
<keyword evidence="3 4" id="KW-0486">Methionine biosynthesis</keyword>
<evidence type="ECO:0000313" key="5">
    <source>
        <dbReference type="EMBL" id="MBB5371970.1"/>
    </source>
</evidence>
<dbReference type="InterPro" id="IPR036412">
    <property type="entry name" value="HAD-like_sf"/>
</dbReference>
<evidence type="ECO:0000256" key="2">
    <source>
        <dbReference type="ARBA" id="ARBA00022801"/>
    </source>
</evidence>
<dbReference type="SFLD" id="SFLDG01133">
    <property type="entry name" value="C1.5.4:_Enolase-phosphatase_Li"/>
    <property type="match status" value="1"/>
</dbReference>
<dbReference type="CDD" id="cd01629">
    <property type="entry name" value="HAD_EP"/>
    <property type="match status" value="1"/>
</dbReference>
<dbReference type="EC" id="3.1.3.77" evidence="4"/>
<name>A0A840VKE1_9PROT</name>
<keyword evidence="6" id="KW-1185">Reference proteome</keyword>
<dbReference type="PANTHER" id="PTHR20371:SF1">
    <property type="entry name" value="ENOLASE-PHOSPHATASE E1"/>
    <property type="match status" value="1"/>
</dbReference>
<dbReference type="NCBIfam" id="TIGR01691">
    <property type="entry name" value="enolase-ppase"/>
    <property type="match status" value="1"/>
</dbReference>
<proteinExistence type="inferred from homology"/>
<gene>
    <name evidence="4" type="primary">mtnC</name>
    <name evidence="5" type="ORF">HNP71_000194</name>
</gene>
<keyword evidence="4" id="KW-0479">Metal-binding</keyword>
<comment type="caution">
    <text evidence="5">The sequence shown here is derived from an EMBL/GenBank/DDBJ whole genome shotgun (WGS) entry which is preliminary data.</text>
</comment>
<comment type="function">
    <text evidence="4">Bifunctional enzyme that catalyzes the enolization of 2,3-diketo-5-methylthiopentyl-1-phosphate (DK-MTP-1-P) into the intermediate 2-hydroxy-3-keto-5-methylthiopentenyl-1-phosphate (HK-MTPenyl-1-P), which is then dephosphorylated to form the acireductone 1,2-dihydroxy-3-keto-5-methylthiopentene (DHK-MTPene).</text>
</comment>
<evidence type="ECO:0000256" key="1">
    <source>
        <dbReference type="ARBA" id="ARBA00022605"/>
    </source>
</evidence>
<dbReference type="RefSeq" id="WP_183264976.1">
    <property type="nucleotide sequence ID" value="NZ_JACHFJ010000001.1"/>
</dbReference>
<dbReference type="UniPathway" id="UPA00904">
    <property type="reaction ID" value="UER00876"/>
</dbReference>
<comment type="pathway">
    <text evidence="4">Amino-acid biosynthesis; L-methionine biosynthesis via salvage pathway; L-methionine from S-methyl-5-thio-alpha-D-ribose 1-phosphate: step 3/6.</text>
</comment>
<reference evidence="5 6" key="1">
    <citation type="submission" date="2020-08" db="EMBL/GenBank/DDBJ databases">
        <title>Genomic Encyclopedia of Type Strains, Phase IV (KMG-IV): sequencing the most valuable type-strain genomes for metagenomic binning, comparative biology and taxonomic classification.</title>
        <authorList>
            <person name="Goeker M."/>
        </authorList>
    </citation>
    <scope>NUCLEOTIDE SEQUENCE [LARGE SCALE GENOMIC DNA]</scope>
    <source>
        <strain evidence="5 6">DSM 27026</strain>
    </source>
</reference>
<dbReference type="Proteomes" id="UP000553706">
    <property type="component" value="Unassembled WGS sequence"/>
</dbReference>
<dbReference type="PANTHER" id="PTHR20371">
    <property type="entry name" value="ENOLASE-PHOSPHATASE E1"/>
    <property type="match status" value="1"/>
</dbReference>
<dbReference type="SUPFAM" id="SSF56784">
    <property type="entry name" value="HAD-like"/>
    <property type="match status" value="1"/>
</dbReference>
<dbReference type="EMBL" id="JACHFJ010000001">
    <property type="protein sequence ID" value="MBB5371970.1"/>
    <property type="molecule type" value="Genomic_DNA"/>
</dbReference>
<dbReference type="Gene3D" id="1.10.720.60">
    <property type="match status" value="1"/>
</dbReference>